<dbReference type="GO" id="GO:0016887">
    <property type="term" value="F:ATP hydrolysis activity"/>
    <property type="evidence" value="ECO:0007669"/>
    <property type="project" value="InterPro"/>
</dbReference>
<name>A0A0K2L9I2_9LACO</name>
<reference evidence="5 6" key="1">
    <citation type="submission" date="2015-08" db="EMBL/GenBank/DDBJ databases">
        <title>Genomic sequence of Lactobacillus heilongjiangensis DSM 28069, isolated from Chinese traditional pickle.</title>
        <authorList>
            <person name="Jiang X."/>
            <person name="Zheng B."/>
            <person name="Cheng H."/>
        </authorList>
    </citation>
    <scope>NUCLEOTIDE SEQUENCE [LARGE SCALE GENOMIC DNA]</scope>
    <source>
        <strain evidence="5 6">DSM 28069</strain>
    </source>
</reference>
<dbReference type="SMART" id="SM00382">
    <property type="entry name" value="AAA"/>
    <property type="match status" value="1"/>
</dbReference>
<dbReference type="SUPFAM" id="SSF52540">
    <property type="entry name" value="P-loop containing nucleoside triphosphate hydrolases"/>
    <property type="match status" value="1"/>
</dbReference>
<organism evidence="5 6">
    <name type="scientific">Companilactobacillus heilongjiangensis</name>
    <dbReference type="NCBI Taxonomy" id="1074467"/>
    <lineage>
        <taxon>Bacteria</taxon>
        <taxon>Bacillati</taxon>
        <taxon>Bacillota</taxon>
        <taxon>Bacilli</taxon>
        <taxon>Lactobacillales</taxon>
        <taxon>Lactobacillaceae</taxon>
        <taxon>Companilactobacillus</taxon>
    </lineage>
</organism>
<evidence type="ECO:0000259" key="4">
    <source>
        <dbReference type="PROSITE" id="PS50893"/>
    </source>
</evidence>
<dbReference type="PROSITE" id="PS00211">
    <property type="entry name" value="ABC_TRANSPORTER_1"/>
    <property type="match status" value="1"/>
</dbReference>
<dbReference type="InterPro" id="IPR017871">
    <property type="entry name" value="ABC_transporter-like_CS"/>
</dbReference>
<dbReference type="OrthoDB" id="9804819at2"/>
<gene>
    <name evidence="5" type="ORF">JP39_00380</name>
</gene>
<keyword evidence="1" id="KW-0813">Transport</keyword>
<dbReference type="STRING" id="1074467.JP39_00380"/>
<dbReference type="InterPro" id="IPR003593">
    <property type="entry name" value="AAA+_ATPase"/>
</dbReference>
<keyword evidence="2" id="KW-0547">Nucleotide-binding</keyword>
<dbReference type="KEGG" id="lhi:JP39_00380"/>
<dbReference type="PANTHER" id="PTHR42711">
    <property type="entry name" value="ABC TRANSPORTER ATP-BINDING PROTEIN"/>
    <property type="match status" value="1"/>
</dbReference>
<proteinExistence type="predicted"/>
<dbReference type="EMBL" id="CP012559">
    <property type="protein sequence ID" value="ALB27954.1"/>
    <property type="molecule type" value="Genomic_DNA"/>
</dbReference>
<dbReference type="InterPro" id="IPR027417">
    <property type="entry name" value="P-loop_NTPase"/>
</dbReference>
<dbReference type="InterPro" id="IPR050763">
    <property type="entry name" value="ABC_transporter_ATP-binding"/>
</dbReference>
<protein>
    <submittedName>
        <fullName evidence="5">ABC transporter ATP-binding protein</fullName>
    </submittedName>
</protein>
<keyword evidence="6" id="KW-1185">Reference proteome</keyword>
<evidence type="ECO:0000256" key="2">
    <source>
        <dbReference type="ARBA" id="ARBA00022741"/>
    </source>
</evidence>
<dbReference type="PROSITE" id="PS50893">
    <property type="entry name" value="ABC_TRANSPORTER_2"/>
    <property type="match status" value="1"/>
</dbReference>
<dbReference type="InterPro" id="IPR003439">
    <property type="entry name" value="ABC_transporter-like_ATP-bd"/>
</dbReference>
<keyword evidence="3 5" id="KW-0067">ATP-binding</keyword>
<dbReference type="AlphaFoldDB" id="A0A0K2L9I2"/>
<evidence type="ECO:0000313" key="6">
    <source>
        <dbReference type="Proteomes" id="UP000061546"/>
    </source>
</evidence>
<dbReference type="Gene3D" id="3.40.50.300">
    <property type="entry name" value="P-loop containing nucleotide triphosphate hydrolases"/>
    <property type="match status" value="1"/>
</dbReference>
<evidence type="ECO:0000256" key="3">
    <source>
        <dbReference type="ARBA" id="ARBA00022840"/>
    </source>
</evidence>
<dbReference type="PANTHER" id="PTHR42711:SF17">
    <property type="entry name" value="ABC TRANSPORTER ATP-BINDING PROTEIN"/>
    <property type="match status" value="1"/>
</dbReference>
<evidence type="ECO:0000313" key="5">
    <source>
        <dbReference type="EMBL" id="ALB27954.1"/>
    </source>
</evidence>
<dbReference type="CDD" id="cd03230">
    <property type="entry name" value="ABC_DR_subfamily_A"/>
    <property type="match status" value="1"/>
</dbReference>
<dbReference type="RefSeq" id="WP_041499152.1">
    <property type="nucleotide sequence ID" value="NZ_BJDV01000004.1"/>
</dbReference>
<sequence>MTSLISVNHLNKSYGKKEVLHDINFDVSNQQIIALIGENGAGKSTLINILLNLISASSGTVNLLDSSKDLHEHIGVMMQQNISITRITVKEILKLTQSYYQHPYPYEDLIKLAGLKDLENSEMPKLSGGQKRRLSFALAVAGNPDLLFLDEPTAGMDSQSRTKFWQTIIDMKRQHKTIFVTSHYLAELESVADRIMILQNKSINFDGTLADLRNLEGEKLIEFDSELTPEIFQSLSEIIAFKHMGKHYQLTTKTAESLIKELTPYLTAIKNLQVKQNSLDSLFINFNKEGAQHE</sequence>
<evidence type="ECO:0000256" key="1">
    <source>
        <dbReference type="ARBA" id="ARBA00022448"/>
    </source>
</evidence>
<feature type="domain" description="ABC transporter" evidence="4">
    <location>
        <begin position="5"/>
        <end position="225"/>
    </location>
</feature>
<dbReference type="Proteomes" id="UP000061546">
    <property type="component" value="Chromosome"/>
</dbReference>
<accession>A0A0K2L9I2</accession>
<dbReference type="Pfam" id="PF00005">
    <property type="entry name" value="ABC_tran"/>
    <property type="match status" value="1"/>
</dbReference>
<dbReference type="GO" id="GO:0005524">
    <property type="term" value="F:ATP binding"/>
    <property type="evidence" value="ECO:0007669"/>
    <property type="project" value="UniProtKB-KW"/>
</dbReference>